<comment type="caution">
    <text evidence="1">The sequence shown here is derived from an EMBL/GenBank/DDBJ whole genome shotgun (WGS) entry which is preliminary data.</text>
</comment>
<evidence type="ECO:0000313" key="1">
    <source>
        <dbReference type="EMBL" id="CAF4465025.1"/>
    </source>
</evidence>
<dbReference type="EMBL" id="CAJOBG010048213">
    <property type="protein sequence ID" value="CAF4465025.1"/>
    <property type="molecule type" value="Genomic_DNA"/>
</dbReference>
<name>A0A820TFD0_9BILA</name>
<reference evidence="1" key="1">
    <citation type="submission" date="2021-02" db="EMBL/GenBank/DDBJ databases">
        <authorList>
            <person name="Nowell W R."/>
        </authorList>
    </citation>
    <scope>NUCLEOTIDE SEQUENCE</scope>
</reference>
<keyword evidence="2" id="KW-1185">Reference proteome</keyword>
<organism evidence="1 2">
    <name type="scientific">Rotaria magnacalcarata</name>
    <dbReference type="NCBI Taxonomy" id="392030"/>
    <lineage>
        <taxon>Eukaryota</taxon>
        <taxon>Metazoa</taxon>
        <taxon>Spiralia</taxon>
        <taxon>Gnathifera</taxon>
        <taxon>Rotifera</taxon>
        <taxon>Eurotatoria</taxon>
        <taxon>Bdelloidea</taxon>
        <taxon>Philodinida</taxon>
        <taxon>Philodinidae</taxon>
        <taxon>Rotaria</taxon>
    </lineage>
</organism>
<dbReference type="Proteomes" id="UP000663866">
    <property type="component" value="Unassembled WGS sequence"/>
</dbReference>
<protein>
    <submittedName>
        <fullName evidence="1">Uncharacterized protein</fullName>
    </submittedName>
</protein>
<evidence type="ECO:0000313" key="2">
    <source>
        <dbReference type="Proteomes" id="UP000663866"/>
    </source>
</evidence>
<feature type="non-terminal residue" evidence="1">
    <location>
        <position position="1"/>
    </location>
</feature>
<sequence>THEKLNQAAFDNLIVNLLNTLSHATSLKYLDTSSSSYLQR</sequence>
<gene>
    <name evidence="1" type="ORF">OVN521_LOCUS38678</name>
</gene>
<proteinExistence type="predicted"/>
<accession>A0A820TFD0</accession>
<dbReference type="AlphaFoldDB" id="A0A820TFD0"/>